<feature type="domain" description="BTB" evidence="3">
    <location>
        <begin position="38"/>
        <end position="106"/>
    </location>
</feature>
<dbReference type="InterPro" id="IPR011333">
    <property type="entry name" value="SKP1/BTB/POZ_sf"/>
</dbReference>
<dbReference type="SUPFAM" id="SSF54695">
    <property type="entry name" value="POZ domain"/>
    <property type="match status" value="1"/>
</dbReference>
<name>A0ABM0M7N0_SACKO</name>
<dbReference type="RefSeq" id="XP_006816021.1">
    <property type="nucleotide sequence ID" value="XM_006815958.1"/>
</dbReference>
<evidence type="ECO:0000313" key="4">
    <source>
        <dbReference type="Proteomes" id="UP000694865"/>
    </source>
</evidence>
<reference evidence="5" key="1">
    <citation type="submission" date="2025-08" db="UniProtKB">
        <authorList>
            <consortium name="RefSeq"/>
        </authorList>
    </citation>
    <scope>IDENTIFICATION</scope>
    <source>
        <tissue evidence="5">Testes</tissue>
    </source>
</reference>
<evidence type="ECO:0000259" key="3">
    <source>
        <dbReference type="PROSITE" id="PS50097"/>
    </source>
</evidence>
<dbReference type="Gene3D" id="1.25.40.420">
    <property type="match status" value="1"/>
</dbReference>
<dbReference type="PROSITE" id="PS50097">
    <property type="entry name" value="BTB"/>
    <property type="match status" value="1"/>
</dbReference>
<dbReference type="Pfam" id="PF07707">
    <property type="entry name" value="BACK"/>
    <property type="match status" value="1"/>
</dbReference>
<dbReference type="InterPro" id="IPR000210">
    <property type="entry name" value="BTB/POZ_dom"/>
</dbReference>
<keyword evidence="2" id="KW-0677">Repeat</keyword>
<dbReference type="InterPro" id="IPR015915">
    <property type="entry name" value="Kelch-typ_b-propeller"/>
</dbReference>
<evidence type="ECO:0000256" key="2">
    <source>
        <dbReference type="ARBA" id="ARBA00022737"/>
    </source>
</evidence>
<dbReference type="PIRSF" id="PIRSF037037">
    <property type="entry name" value="Kelch-like_protein_gigaxonin"/>
    <property type="match status" value="1"/>
</dbReference>
<sequence>MRANGMAQCTSEICFTSPRYGDSIVQAFQQLHEEDLFHDAILISRDHHTYQAHRTLLAACSDYFKAMFTVGMKETKERRVYLQGIPSEGLRIIIEFIYSGKMFLSFQNIELVLSSAVHLQINEAINVCKQFMESLMSPENCVKIYQLSQLFCFPKIEDTALRCILENFNISAREAEFLYLPVNEVVGLLERNDIHTCHEIDLFQIALSWIMYDEESRVMYAADLMKHIRFPLMRAEKFEKIVQNNKIMREDPVCAELVAEALDYQSNLYSQNLKQNCRTKVRGDEKAVCVIGGMKERPTSRVTAYKIGKEVVELGMNGILMHVHSAVMMDGFLYCAGGWSLYSSSEKILAASYRYDPRTNRWLRLAPLKMARCNFSLCVHNGKIYALGGITGTNETNSKSQRTGSVEVYTAHTNTWDYTNSLMAPMSCHAGVSYKDEIYLSGGDVYVCGRPSNMLITYNPKTGYICEKSPMKVSRYLHGMCVLGDKIYVMGGVNQHLADAVRRNNDGML</sequence>
<accession>A0ABM0M7N0</accession>
<evidence type="ECO:0000256" key="1">
    <source>
        <dbReference type="ARBA" id="ARBA00022441"/>
    </source>
</evidence>
<gene>
    <name evidence="5" type="primary">LOC100369078</name>
</gene>
<dbReference type="PANTHER" id="PTHR45632">
    <property type="entry name" value="LD33804P"/>
    <property type="match status" value="1"/>
</dbReference>
<dbReference type="SMART" id="SM00612">
    <property type="entry name" value="Kelch"/>
    <property type="match status" value="3"/>
</dbReference>
<dbReference type="PANTHER" id="PTHR45632:SF3">
    <property type="entry name" value="KELCH-LIKE PROTEIN 32"/>
    <property type="match status" value="1"/>
</dbReference>
<dbReference type="InterPro" id="IPR011705">
    <property type="entry name" value="BACK"/>
</dbReference>
<dbReference type="GeneID" id="100369078"/>
<dbReference type="SUPFAM" id="SSF117281">
    <property type="entry name" value="Kelch motif"/>
    <property type="match status" value="1"/>
</dbReference>
<dbReference type="Gene3D" id="3.30.710.10">
    <property type="entry name" value="Potassium Channel Kv1.1, Chain A"/>
    <property type="match status" value="1"/>
</dbReference>
<dbReference type="Gene3D" id="2.120.10.80">
    <property type="entry name" value="Kelch-type beta propeller"/>
    <property type="match status" value="1"/>
</dbReference>
<dbReference type="SMART" id="SM00225">
    <property type="entry name" value="BTB"/>
    <property type="match status" value="1"/>
</dbReference>
<dbReference type="InterPro" id="IPR017096">
    <property type="entry name" value="BTB-kelch_protein"/>
</dbReference>
<evidence type="ECO:0000313" key="5">
    <source>
        <dbReference type="RefSeq" id="XP_006816021.1"/>
    </source>
</evidence>
<dbReference type="Pfam" id="PF01344">
    <property type="entry name" value="Kelch_1"/>
    <property type="match status" value="3"/>
</dbReference>
<dbReference type="SMART" id="SM00875">
    <property type="entry name" value="BACK"/>
    <property type="match status" value="1"/>
</dbReference>
<dbReference type="InterPro" id="IPR006652">
    <property type="entry name" value="Kelch_1"/>
</dbReference>
<keyword evidence="4" id="KW-1185">Reference proteome</keyword>
<keyword evidence="1" id="KW-0880">Kelch repeat</keyword>
<proteinExistence type="predicted"/>
<dbReference type="Proteomes" id="UP000694865">
    <property type="component" value="Unplaced"/>
</dbReference>
<organism evidence="4 5">
    <name type="scientific">Saccoglossus kowalevskii</name>
    <name type="common">Acorn worm</name>
    <dbReference type="NCBI Taxonomy" id="10224"/>
    <lineage>
        <taxon>Eukaryota</taxon>
        <taxon>Metazoa</taxon>
        <taxon>Hemichordata</taxon>
        <taxon>Enteropneusta</taxon>
        <taxon>Harrimaniidae</taxon>
        <taxon>Saccoglossus</taxon>
    </lineage>
</organism>
<protein>
    <submittedName>
        <fullName evidence="5">Kelch-like protein 9-like</fullName>
    </submittedName>
</protein>
<dbReference type="Pfam" id="PF00651">
    <property type="entry name" value="BTB"/>
    <property type="match status" value="1"/>
</dbReference>